<protein>
    <submittedName>
        <fullName evidence="7">ABC transporter permease</fullName>
    </submittedName>
</protein>
<accession>A0ABT8REH9</accession>
<feature type="transmembrane region" description="Helical" evidence="6">
    <location>
        <begin position="41"/>
        <end position="59"/>
    </location>
</feature>
<keyword evidence="8" id="KW-1185">Reference proteome</keyword>
<dbReference type="PANTHER" id="PTHR30028">
    <property type="entry name" value="UPF0014 INNER MEMBRANE PROTEIN YBBM-RELATED"/>
    <property type="match status" value="1"/>
</dbReference>
<dbReference type="PANTHER" id="PTHR30028:SF0">
    <property type="entry name" value="PROTEIN ALUMINUM SENSITIVE 3"/>
    <property type="match status" value="1"/>
</dbReference>
<keyword evidence="5 6" id="KW-0472">Membrane</keyword>
<gene>
    <name evidence="7" type="ORF">Q0590_25220</name>
</gene>
<keyword evidence="4 6" id="KW-1133">Transmembrane helix</keyword>
<evidence type="ECO:0000256" key="4">
    <source>
        <dbReference type="ARBA" id="ARBA00022989"/>
    </source>
</evidence>
<feature type="transmembrane region" description="Helical" evidence="6">
    <location>
        <begin position="190"/>
        <end position="212"/>
    </location>
</feature>
<dbReference type="InterPro" id="IPR005226">
    <property type="entry name" value="UPF0014_fam"/>
</dbReference>
<evidence type="ECO:0000256" key="2">
    <source>
        <dbReference type="ARBA" id="ARBA00005268"/>
    </source>
</evidence>
<evidence type="ECO:0000256" key="1">
    <source>
        <dbReference type="ARBA" id="ARBA00004141"/>
    </source>
</evidence>
<feature type="transmembrane region" description="Helical" evidence="6">
    <location>
        <begin position="224"/>
        <end position="245"/>
    </location>
</feature>
<dbReference type="EMBL" id="JAUKPO010000020">
    <property type="protein sequence ID" value="MDO1449603.1"/>
    <property type="molecule type" value="Genomic_DNA"/>
</dbReference>
<dbReference type="RefSeq" id="WP_302040407.1">
    <property type="nucleotide sequence ID" value="NZ_JAUKPO010000020.1"/>
</dbReference>
<feature type="transmembrane region" description="Helical" evidence="6">
    <location>
        <begin position="95"/>
        <end position="116"/>
    </location>
</feature>
<evidence type="ECO:0000256" key="5">
    <source>
        <dbReference type="ARBA" id="ARBA00023136"/>
    </source>
</evidence>
<keyword evidence="3 6" id="KW-0812">Transmembrane</keyword>
<evidence type="ECO:0000313" key="7">
    <source>
        <dbReference type="EMBL" id="MDO1449603.1"/>
    </source>
</evidence>
<sequence length="264" mass="29633">MNSATDIDWFDLAVGYLLLVLPLWAIAYFRTGLVKDTLIAIARMSVQLFLVGLYLEFIFKLNNIWINMLWVLLMVLFATYTIIGRSALSYKIYWFPLFSAIALSLIVVIGYCFIVILKPDYFFEARYLIPIAGMLLGNCIQSNIIGLNAYYSRLREDQLLYYYALANGATREEALIPFMRDALRKAANPAIASMAVIGLVSLPGMMTGQILGGSNPGVAIKYQIMIMIAIFTASLLTVVLTIFIANKFAFDDFDNFKSNAVKIL</sequence>
<organism evidence="7 8">
    <name type="scientific">Rhodocytophaga aerolata</name>
    <dbReference type="NCBI Taxonomy" id="455078"/>
    <lineage>
        <taxon>Bacteria</taxon>
        <taxon>Pseudomonadati</taxon>
        <taxon>Bacteroidota</taxon>
        <taxon>Cytophagia</taxon>
        <taxon>Cytophagales</taxon>
        <taxon>Rhodocytophagaceae</taxon>
        <taxon>Rhodocytophaga</taxon>
    </lineage>
</organism>
<evidence type="ECO:0000313" key="8">
    <source>
        <dbReference type="Proteomes" id="UP001168528"/>
    </source>
</evidence>
<evidence type="ECO:0000256" key="3">
    <source>
        <dbReference type="ARBA" id="ARBA00022692"/>
    </source>
</evidence>
<feature type="transmembrane region" description="Helical" evidence="6">
    <location>
        <begin position="12"/>
        <end position="29"/>
    </location>
</feature>
<evidence type="ECO:0000256" key="6">
    <source>
        <dbReference type="SAM" id="Phobius"/>
    </source>
</evidence>
<comment type="subcellular location">
    <subcellularLocation>
        <location evidence="1">Membrane</location>
        <topology evidence="1">Multi-pass membrane protein</topology>
    </subcellularLocation>
</comment>
<reference evidence="7" key="1">
    <citation type="submission" date="2023-07" db="EMBL/GenBank/DDBJ databases">
        <title>The genome sequence of Rhodocytophaga aerolata KACC 12507.</title>
        <authorList>
            <person name="Zhang X."/>
        </authorList>
    </citation>
    <scope>NUCLEOTIDE SEQUENCE</scope>
    <source>
        <strain evidence="7">KACC 12507</strain>
    </source>
</reference>
<comment type="caution">
    <text evidence="7">The sequence shown here is derived from an EMBL/GenBank/DDBJ whole genome shotgun (WGS) entry which is preliminary data.</text>
</comment>
<name>A0ABT8REH9_9BACT</name>
<comment type="similarity">
    <text evidence="2">Belongs to the UPF0014 family.</text>
</comment>
<dbReference type="Pfam" id="PF03649">
    <property type="entry name" value="UPF0014"/>
    <property type="match status" value="1"/>
</dbReference>
<proteinExistence type="inferred from homology"/>
<dbReference type="Proteomes" id="UP001168528">
    <property type="component" value="Unassembled WGS sequence"/>
</dbReference>
<feature type="transmembrane region" description="Helical" evidence="6">
    <location>
        <begin position="65"/>
        <end position="83"/>
    </location>
</feature>